<dbReference type="VEuPathDB" id="FungiDB:SCHCODRAFT_02496360"/>
<protein>
    <submittedName>
        <fullName evidence="1">Uncharacterized protein</fullName>
    </submittedName>
</protein>
<reference evidence="1 2" key="1">
    <citation type="journal article" date="2010" name="Nat. Biotechnol.">
        <title>Genome sequence of the model mushroom Schizophyllum commune.</title>
        <authorList>
            <person name="Ohm R.A."/>
            <person name="de Jong J.F."/>
            <person name="Lugones L.G."/>
            <person name="Aerts A."/>
            <person name="Kothe E."/>
            <person name="Stajich J.E."/>
            <person name="de Vries R.P."/>
            <person name="Record E."/>
            <person name="Levasseur A."/>
            <person name="Baker S.E."/>
            <person name="Bartholomew K.A."/>
            <person name="Coutinho P.M."/>
            <person name="Erdmann S."/>
            <person name="Fowler T.J."/>
            <person name="Gathman A.C."/>
            <person name="Lombard V."/>
            <person name="Henrissat B."/>
            <person name="Knabe N."/>
            <person name="Kuees U."/>
            <person name="Lilly W.W."/>
            <person name="Lindquist E."/>
            <person name="Lucas S."/>
            <person name="Magnuson J.K."/>
            <person name="Piumi F."/>
            <person name="Raudaskoski M."/>
            <person name="Salamov A."/>
            <person name="Schmutz J."/>
            <person name="Schwarze F.W.M.R."/>
            <person name="vanKuyk P.A."/>
            <person name="Horton J.S."/>
            <person name="Grigoriev I.V."/>
            <person name="Woesten H.A.B."/>
        </authorList>
    </citation>
    <scope>NUCLEOTIDE SEQUENCE [LARGE SCALE GENOMIC DNA]</scope>
    <source>
        <strain evidence="2">H4-8 / FGSC 9210</strain>
    </source>
</reference>
<dbReference type="OMA" id="FAHPHEA"/>
<dbReference type="HOGENOM" id="CLU_177951_0_0_1"/>
<dbReference type="KEGG" id="scm:SCHCO_02496360"/>
<organism evidence="2">
    <name type="scientific">Schizophyllum commune (strain H4-8 / FGSC 9210)</name>
    <name type="common">Split gill fungus</name>
    <dbReference type="NCBI Taxonomy" id="578458"/>
    <lineage>
        <taxon>Eukaryota</taxon>
        <taxon>Fungi</taxon>
        <taxon>Dikarya</taxon>
        <taxon>Basidiomycota</taxon>
        <taxon>Agaricomycotina</taxon>
        <taxon>Agaricomycetes</taxon>
        <taxon>Agaricomycetidae</taxon>
        <taxon>Agaricales</taxon>
        <taxon>Schizophyllaceae</taxon>
        <taxon>Schizophyllum</taxon>
    </lineage>
</organism>
<feature type="non-terminal residue" evidence="1">
    <location>
        <position position="1"/>
    </location>
</feature>
<keyword evidence="2" id="KW-1185">Reference proteome</keyword>
<sequence length="81" mass="9146">IDDALNVSAGVQLSCFRMREKFDLVVMYDNSSTSFDRGSPLYVLYEAIYTTYTGPKTLKRPPMMLVGGIEAWRRDFGAAEL</sequence>
<dbReference type="STRING" id="578458.D8Q1P9"/>
<dbReference type="AlphaFoldDB" id="D8Q1P9"/>
<dbReference type="InParanoid" id="D8Q1P9"/>
<dbReference type="EMBL" id="GL377305">
    <property type="protein sequence ID" value="EFI97978.1"/>
    <property type="molecule type" value="Genomic_DNA"/>
</dbReference>
<feature type="non-terminal residue" evidence="1">
    <location>
        <position position="81"/>
    </location>
</feature>
<proteinExistence type="predicted"/>
<dbReference type="GeneID" id="9595981"/>
<dbReference type="Gene3D" id="3.40.250.10">
    <property type="entry name" value="Rhodanese-like domain"/>
    <property type="match status" value="1"/>
</dbReference>
<accession>D8Q1P9</accession>
<dbReference type="OrthoDB" id="292964at2759"/>
<dbReference type="SUPFAM" id="SSF52821">
    <property type="entry name" value="Rhodanese/Cell cycle control phosphatase"/>
    <property type="match status" value="1"/>
</dbReference>
<gene>
    <name evidence="1" type="ORF">SCHCODRAFT_41932</name>
</gene>
<dbReference type="Proteomes" id="UP000007431">
    <property type="component" value="Unassembled WGS sequence"/>
</dbReference>
<name>D8Q1P9_SCHCM</name>
<dbReference type="InterPro" id="IPR036873">
    <property type="entry name" value="Rhodanese-like_dom_sf"/>
</dbReference>
<evidence type="ECO:0000313" key="2">
    <source>
        <dbReference type="Proteomes" id="UP000007431"/>
    </source>
</evidence>
<evidence type="ECO:0000313" key="1">
    <source>
        <dbReference type="EMBL" id="EFI97978.1"/>
    </source>
</evidence>